<evidence type="ECO:0000313" key="3">
    <source>
        <dbReference type="Proteomes" id="UP000634805"/>
    </source>
</evidence>
<evidence type="ECO:0000259" key="1">
    <source>
        <dbReference type="Pfam" id="PF01636"/>
    </source>
</evidence>
<proteinExistence type="predicted"/>
<dbReference type="Proteomes" id="UP000634805">
    <property type="component" value="Unassembled WGS sequence"/>
</dbReference>
<dbReference type="Gene3D" id="3.90.1200.10">
    <property type="match status" value="1"/>
</dbReference>
<evidence type="ECO:0000313" key="2">
    <source>
        <dbReference type="EMBL" id="CAD6494906.1"/>
    </source>
</evidence>
<reference evidence="2" key="1">
    <citation type="submission" date="2020-10" db="EMBL/GenBank/DDBJ databases">
        <authorList>
            <person name="Hahn C.J."/>
            <person name="Laso-Perez R."/>
            <person name="Vulcano F."/>
            <person name="Vaziourakis K.-M."/>
            <person name="Stokke R."/>
            <person name="Steen I.H."/>
            <person name="Teske A."/>
            <person name="Boetius A."/>
            <person name="Liebeke M."/>
            <person name="Amann R."/>
            <person name="Knittel K."/>
        </authorList>
    </citation>
    <scope>NUCLEOTIDE SEQUENCE</scope>
    <source>
        <strain evidence="2">Gfbio:e3339647-f889-4370-9287-4fb5cb688e4c:AG392D22_GoMArc1</strain>
    </source>
</reference>
<gene>
    <name evidence="2" type="ORF">EMLJLAPB_01012</name>
</gene>
<dbReference type="SUPFAM" id="SSF56112">
    <property type="entry name" value="Protein kinase-like (PK-like)"/>
    <property type="match status" value="1"/>
</dbReference>
<name>A0A811TJA2_9EURY</name>
<feature type="domain" description="Aminoglycoside phosphotransferase" evidence="1">
    <location>
        <begin position="217"/>
        <end position="280"/>
    </location>
</feature>
<dbReference type="InterPro" id="IPR002575">
    <property type="entry name" value="Aminoglycoside_PTrfase"/>
</dbReference>
<comment type="caution">
    <text evidence="2">The sequence shown here is derived from an EMBL/GenBank/DDBJ whole genome shotgun (WGS) entry which is preliminary data.</text>
</comment>
<organism evidence="2 3">
    <name type="scientific">Candidatus Argoarchaeum ethanivorans</name>
    <dbReference type="NCBI Taxonomy" id="2608793"/>
    <lineage>
        <taxon>Archaea</taxon>
        <taxon>Methanobacteriati</taxon>
        <taxon>Methanobacteriota</taxon>
        <taxon>Stenosarchaea group</taxon>
        <taxon>Methanomicrobia</taxon>
        <taxon>Methanosarcinales</taxon>
        <taxon>Methanosarcinales incertae sedis</taxon>
        <taxon>GOM Arc I cluster</taxon>
        <taxon>Candidatus Argoarchaeum</taxon>
    </lineage>
</organism>
<dbReference type="InterPro" id="IPR011009">
    <property type="entry name" value="Kinase-like_dom_sf"/>
</dbReference>
<dbReference type="Pfam" id="PF01636">
    <property type="entry name" value="APH"/>
    <property type="match status" value="1"/>
</dbReference>
<accession>A0A811TJA2</accession>
<sequence>MSETVSALLVTEVEKYLKSVFGNIKLKNISELGTAPPDVMEDGVKGFGYGKPYMITFERDGKEESAVLSSMRVQSGFGHDHFSDRAQVLLWQHDTFNRMPGHVESLDVGYFTKDGSLCSTGDAEEFFMLMRTVNGSEYVSDLEEIKKNKGKISELDLKRTTALAEYLAKIHRERHTAPELYVRKIRDTVGHGECIMGLTDSYPDSLSYITPGELCAIEQKCVEWRWKIKTHTDRLCMTHGDFHPYNIMFREGTDFTVLDRSRGEWGEAADDVSSLAMNYIFYALQTNGSFTGGFKQLFEAFFERYLELTGDYFLLKVIQPFFVFRTLVVASPVWYPNLSLDVRGKLFNFLYNILEVEEFNPSEVDKLIES</sequence>
<dbReference type="EMBL" id="CAJHIS010000037">
    <property type="protein sequence ID" value="CAD6494906.1"/>
    <property type="molecule type" value="Genomic_DNA"/>
</dbReference>
<dbReference type="AlphaFoldDB" id="A0A811TJA2"/>
<protein>
    <recommendedName>
        <fullName evidence="1">Aminoglycoside phosphotransferase domain-containing protein</fullName>
    </recommendedName>
</protein>